<sequence length="227" mass="25639">MSLARIANRAMRRTKEDSERTRQTILDSAETLFLENGVSSTSLEEIARNAGVTRGAVYWHFENKAHLFNELLAQVRLPPEQLALRLSGCDGVDPLQSLFDLCVEVVQSLAQNAQKRRVLTILLQRCEFTEELREAILRHNAFIRQFIDLCEQLFARDKCRVRLLPGVTPKTASRAVHGLILGLINDWLRDPQLFDPLQDAESLFEPLFRGLVRDWSQAGAAQASAAS</sequence>
<reference evidence="8 9" key="2">
    <citation type="submission" date="2017-06" db="EMBL/GenBank/DDBJ databases">
        <authorList>
            <person name="Varghese N."/>
            <person name="Submissions S."/>
        </authorList>
    </citation>
    <scope>NUCLEOTIDE SEQUENCE [LARGE SCALE GENOMIC DNA]</scope>
    <source>
        <strain evidence="8 9">RLD-1</strain>
    </source>
</reference>
<keyword evidence="9" id="KW-1185">Reference proteome</keyword>
<dbReference type="InterPro" id="IPR023772">
    <property type="entry name" value="DNA-bd_HTH_TetR-type_CS"/>
</dbReference>
<evidence type="ECO:0000313" key="7">
    <source>
        <dbReference type="EMBL" id="SDI37700.1"/>
    </source>
</evidence>
<dbReference type="Pfam" id="PF00440">
    <property type="entry name" value="TetR_N"/>
    <property type="match status" value="1"/>
</dbReference>
<evidence type="ECO:0000256" key="4">
    <source>
        <dbReference type="ARBA" id="ARBA00023163"/>
    </source>
</evidence>
<dbReference type="Proteomes" id="UP000198309">
    <property type="component" value="Unassembled WGS sequence"/>
</dbReference>
<evidence type="ECO:0000256" key="1">
    <source>
        <dbReference type="ARBA" id="ARBA00022491"/>
    </source>
</evidence>
<dbReference type="GO" id="GO:0045892">
    <property type="term" value="P:negative regulation of DNA-templated transcription"/>
    <property type="evidence" value="ECO:0007669"/>
    <property type="project" value="UniProtKB-ARBA"/>
</dbReference>
<dbReference type="InterPro" id="IPR036271">
    <property type="entry name" value="Tet_transcr_reg_TetR-rel_C_sf"/>
</dbReference>
<dbReference type="InterPro" id="IPR013572">
    <property type="entry name" value="Tscrpt_reg_MAATS_C"/>
</dbReference>
<protein>
    <submittedName>
        <fullName evidence="7">Transcriptional regulator, TetR family</fullName>
    </submittedName>
</protein>
<keyword evidence="4" id="KW-0804">Transcription</keyword>
<feature type="DNA-binding region" description="H-T-H motif" evidence="5">
    <location>
        <begin position="42"/>
        <end position="61"/>
    </location>
</feature>
<dbReference type="EMBL" id="FZPC01000001">
    <property type="protein sequence ID" value="SNS38210.1"/>
    <property type="molecule type" value="Genomic_DNA"/>
</dbReference>
<keyword evidence="1" id="KW-0678">Repressor</keyword>
<evidence type="ECO:0000313" key="9">
    <source>
        <dbReference type="Proteomes" id="UP000198309"/>
    </source>
</evidence>
<dbReference type="PROSITE" id="PS01081">
    <property type="entry name" value="HTH_TETR_1"/>
    <property type="match status" value="1"/>
</dbReference>
<accession>A0A239E0H0</accession>
<feature type="domain" description="HTH tetR-type" evidence="6">
    <location>
        <begin position="19"/>
        <end position="79"/>
    </location>
</feature>
<evidence type="ECO:0000256" key="2">
    <source>
        <dbReference type="ARBA" id="ARBA00023015"/>
    </source>
</evidence>
<dbReference type="InterPro" id="IPR001647">
    <property type="entry name" value="HTH_TetR"/>
</dbReference>
<dbReference type="GO" id="GO:0000976">
    <property type="term" value="F:transcription cis-regulatory region binding"/>
    <property type="evidence" value="ECO:0007669"/>
    <property type="project" value="TreeGrafter"/>
</dbReference>
<proteinExistence type="predicted"/>
<dbReference type="Pfam" id="PF08361">
    <property type="entry name" value="TetR_C_2"/>
    <property type="match status" value="1"/>
</dbReference>
<reference evidence="7 10" key="1">
    <citation type="submission" date="2016-10" db="EMBL/GenBank/DDBJ databases">
        <authorList>
            <person name="de Groot N.N."/>
        </authorList>
    </citation>
    <scope>NUCLEOTIDE SEQUENCE [LARGE SCALE GENOMIC DNA]</scope>
    <source>
        <strain evidence="7 10">CCM 7361</strain>
    </source>
</reference>
<dbReference type="PROSITE" id="PS50977">
    <property type="entry name" value="HTH_TETR_2"/>
    <property type="match status" value="1"/>
</dbReference>
<dbReference type="SUPFAM" id="SSF46689">
    <property type="entry name" value="Homeodomain-like"/>
    <property type="match status" value="1"/>
</dbReference>
<evidence type="ECO:0000313" key="8">
    <source>
        <dbReference type="EMBL" id="SNS38210.1"/>
    </source>
</evidence>
<dbReference type="InterPro" id="IPR009057">
    <property type="entry name" value="Homeodomain-like_sf"/>
</dbReference>
<name>A0A239E0H0_9PSED</name>
<keyword evidence="3 5" id="KW-0238">DNA-binding</keyword>
<dbReference type="PANTHER" id="PTHR30055:SF240">
    <property type="entry name" value="HTH-TYPE TRANSCRIPTIONAL REGULATOR ACRR"/>
    <property type="match status" value="1"/>
</dbReference>
<organism evidence="7 10">
    <name type="scientific">Pseudomonas delhiensis</name>
    <dbReference type="NCBI Taxonomy" id="366289"/>
    <lineage>
        <taxon>Bacteria</taxon>
        <taxon>Pseudomonadati</taxon>
        <taxon>Pseudomonadota</taxon>
        <taxon>Gammaproteobacteria</taxon>
        <taxon>Pseudomonadales</taxon>
        <taxon>Pseudomonadaceae</taxon>
        <taxon>Pseudomonas</taxon>
    </lineage>
</organism>
<evidence type="ECO:0000256" key="5">
    <source>
        <dbReference type="PROSITE-ProRule" id="PRU00335"/>
    </source>
</evidence>
<dbReference type="GO" id="GO:0003700">
    <property type="term" value="F:DNA-binding transcription factor activity"/>
    <property type="evidence" value="ECO:0007669"/>
    <property type="project" value="TreeGrafter"/>
</dbReference>
<dbReference type="Gene3D" id="1.10.357.10">
    <property type="entry name" value="Tetracycline Repressor, domain 2"/>
    <property type="match status" value="1"/>
</dbReference>
<dbReference type="PRINTS" id="PR00455">
    <property type="entry name" value="HTHTETR"/>
</dbReference>
<dbReference type="FunFam" id="1.10.357.10:FF:000003">
    <property type="entry name" value="HTH-type transcriptional regulator AcrR"/>
    <property type="match status" value="1"/>
</dbReference>
<dbReference type="SUPFAM" id="SSF48498">
    <property type="entry name" value="Tetracyclin repressor-like, C-terminal domain"/>
    <property type="match status" value="1"/>
</dbReference>
<keyword evidence="2" id="KW-0805">Transcription regulation</keyword>
<dbReference type="InterPro" id="IPR050109">
    <property type="entry name" value="HTH-type_TetR-like_transc_reg"/>
</dbReference>
<gene>
    <name evidence="7" type="ORF">SAMN05216189_1004176</name>
    <name evidence="8" type="ORF">SAMN06295949_101195</name>
</gene>
<evidence type="ECO:0000313" key="10">
    <source>
        <dbReference type="Proteomes" id="UP000199693"/>
    </source>
</evidence>
<evidence type="ECO:0000259" key="6">
    <source>
        <dbReference type="PROSITE" id="PS50977"/>
    </source>
</evidence>
<evidence type="ECO:0000256" key="3">
    <source>
        <dbReference type="ARBA" id="ARBA00023125"/>
    </source>
</evidence>
<dbReference type="EMBL" id="FNEC01000004">
    <property type="protein sequence ID" value="SDI37700.1"/>
    <property type="molecule type" value="Genomic_DNA"/>
</dbReference>
<dbReference type="AlphaFoldDB" id="A0A239E0H0"/>
<dbReference type="PANTHER" id="PTHR30055">
    <property type="entry name" value="HTH-TYPE TRANSCRIPTIONAL REGULATOR RUTR"/>
    <property type="match status" value="1"/>
</dbReference>
<dbReference type="Proteomes" id="UP000199693">
    <property type="component" value="Unassembled WGS sequence"/>
</dbReference>